<keyword evidence="2" id="KW-0223">Dioxygenase</keyword>
<gene>
    <name evidence="2" type="ORF">FIA58_010005</name>
</gene>
<dbReference type="EMBL" id="VEVQ02000005">
    <property type="protein sequence ID" value="NHN26007.1"/>
    <property type="molecule type" value="Genomic_DNA"/>
</dbReference>
<reference evidence="2" key="2">
    <citation type="submission" date="2020-02" db="EMBL/GenBank/DDBJ databases">
        <title>Flavobacterium profundi sp. nov., isolated from a deep-sea seamount.</title>
        <authorList>
            <person name="Zhang D.-C."/>
        </authorList>
    </citation>
    <scope>NUCLEOTIDE SEQUENCE</scope>
    <source>
        <strain evidence="2">EC11</strain>
    </source>
</reference>
<dbReference type="PANTHER" id="PTHR31212:SF4">
    <property type="entry name" value="ALPHA-KETOGLUTARATE-DEPENDENT DIOXYGENASE ALKB HOMOLOG 3"/>
    <property type="match status" value="1"/>
</dbReference>
<feature type="domain" description="Fe2OG dioxygenase" evidence="1">
    <location>
        <begin position="73"/>
        <end position="170"/>
    </location>
</feature>
<dbReference type="SUPFAM" id="SSF51197">
    <property type="entry name" value="Clavaminate synthase-like"/>
    <property type="match status" value="1"/>
</dbReference>
<organism evidence="2 3">
    <name type="scientific">Flavobacterium jejuense</name>
    <dbReference type="NCBI Taxonomy" id="1544455"/>
    <lineage>
        <taxon>Bacteria</taxon>
        <taxon>Pseudomonadati</taxon>
        <taxon>Bacteroidota</taxon>
        <taxon>Flavobacteriia</taxon>
        <taxon>Flavobacteriales</taxon>
        <taxon>Flavobacteriaceae</taxon>
        <taxon>Flavobacterium</taxon>
    </lineage>
</organism>
<dbReference type="PANTHER" id="PTHR31212">
    <property type="entry name" value="ALPHA-KETOGLUTARATE-DEPENDENT DIOXYGENASE ALKB HOMOLOG 3"/>
    <property type="match status" value="1"/>
</dbReference>
<dbReference type="InterPro" id="IPR037151">
    <property type="entry name" value="AlkB-like_sf"/>
</dbReference>
<accession>A0ABX0IT56</accession>
<evidence type="ECO:0000259" key="1">
    <source>
        <dbReference type="PROSITE" id="PS51471"/>
    </source>
</evidence>
<protein>
    <submittedName>
        <fullName evidence="2">Alpha-ketoglutarate-dependent dioxygenase AlkB</fullName>
    </submittedName>
</protein>
<reference evidence="2" key="1">
    <citation type="submission" date="2019-05" db="EMBL/GenBank/DDBJ databases">
        <authorList>
            <person name="Lianzixin W."/>
        </authorList>
    </citation>
    <scope>NUCLEOTIDE SEQUENCE</scope>
    <source>
        <strain evidence="2">EC11</strain>
    </source>
</reference>
<dbReference type="Pfam" id="PF13532">
    <property type="entry name" value="2OG-FeII_Oxy_2"/>
    <property type="match status" value="1"/>
</dbReference>
<dbReference type="InterPro" id="IPR027450">
    <property type="entry name" value="AlkB-like"/>
</dbReference>
<sequence length="170" mass="19911">MEGITYINNCIENPTELFDFFKTSIHWDERMVARKTASYGKAYDYSQIHYPYQAFLPEMEPLISKIQSVLHFEPNNCLINYYLDGKSKMGYHSDQTDILEKDTGVAIISLGETRILRFRNIENKAIIIDYPLESGSLFYMTSELQKEWQHAIPKSNTEKGRMSLTFRKMI</sequence>
<evidence type="ECO:0000313" key="3">
    <source>
        <dbReference type="Proteomes" id="UP000817854"/>
    </source>
</evidence>
<dbReference type="PROSITE" id="PS51471">
    <property type="entry name" value="FE2OG_OXY"/>
    <property type="match status" value="1"/>
</dbReference>
<proteinExistence type="predicted"/>
<name>A0ABX0IT56_9FLAO</name>
<dbReference type="RefSeq" id="WP_140962338.1">
    <property type="nucleotide sequence ID" value="NZ_VEVQ02000005.1"/>
</dbReference>
<dbReference type="InterPro" id="IPR005123">
    <property type="entry name" value="Oxoglu/Fe-dep_dioxygenase_dom"/>
</dbReference>
<keyword evidence="3" id="KW-1185">Reference proteome</keyword>
<keyword evidence="2" id="KW-0560">Oxidoreductase</keyword>
<dbReference type="GO" id="GO:0051213">
    <property type="term" value="F:dioxygenase activity"/>
    <property type="evidence" value="ECO:0007669"/>
    <property type="project" value="UniProtKB-KW"/>
</dbReference>
<dbReference type="Gene3D" id="2.60.120.590">
    <property type="entry name" value="Alpha-ketoglutarate-dependent dioxygenase AlkB-like"/>
    <property type="match status" value="1"/>
</dbReference>
<dbReference type="Proteomes" id="UP000817854">
    <property type="component" value="Unassembled WGS sequence"/>
</dbReference>
<comment type="caution">
    <text evidence="2">The sequence shown here is derived from an EMBL/GenBank/DDBJ whole genome shotgun (WGS) entry which is preliminary data.</text>
</comment>
<evidence type="ECO:0000313" key="2">
    <source>
        <dbReference type="EMBL" id="NHN26007.1"/>
    </source>
</evidence>
<dbReference type="InterPro" id="IPR032854">
    <property type="entry name" value="ALKBH3"/>
</dbReference>